<comment type="caution">
    <text evidence="1">The sequence shown here is derived from an EMBL/GenBank/DDBJ whole genome shotgun (WGS) entry which is preliminary data.</text>
</comment>
<reference evidence="1 2" key="1">
    <citation type="submission" date="2023-12" db="EMBL/GenBank/DDBJ databases">
        <title>Jeotgalibacillus haloalkaliphilus sp. nov., a novel salt-tolerant bacteria, isolated from the estuary of the Fenhe River into the Yellow River.</title>
        <authorList>
            <person name="Li Y."/>
        </authorList>
    </citation>
    <scope>NUCLEOTIDE SEQUENCE [LARGE SCALE GENOMIC DNA]</scope>
    <source>
        <strain evidence="1 2">HH7-29</strain>
    </source>
</reference>
<sequence length="53" mass="6258">MLVFYREVVKELRSELIELTGWMKVICIKVKEIGTAVRLLKELMSILKESFQD</sequence>
<proteinExistence type="predicted"/>
<evidence type="ECO:0000313" key="1">
    <source>
        <dbReference type="EMBL" id="MDZ5713233.1"/>
    </source>
</evidence>
<organism evidence="1 2">
    <name type="scientific">Jeotgalibacillus haloalkalitolerans</name>
    <dbReference type="NCBI Taxonomy" id="3104292"/>
    <lineage>
        <taxon>Bacteria</taxon>
        <taxon>Bacillati</taxon>
        <taxon>Bacillota</taxon>
        <taxon>Bacilli</taxon>
        <taxon>Bacillales</taxon>
        <taxon>Caryophanaceae</taxon>
        <taxon>Jeotgalibacillus</taxon>
    </lineage>
</organism>
<gene>
    <name evidence="1" type="ORF">UFB30_13450</name>
</gene>
<dbReference type="EMBL" id="JAXQNN010000005">
    <property type="protein sequence ID" value="MDZ5713233.1"/>
    <property type="molecule type" value="Genomic_DNA"/>
</dbReference>
<name>A0ABU5KQ73_9BACL</name>
<protein>
    <submittedName>
        <fullName evidence="1">Uncharacterized protein</fullName>
    </submittedName>
</protein>
<dbReference type="Proteomes" id="UP001292084">
    <property type="component" value="Unassembled WGS sequence"/>
</dbReference>
<evidence type="ECO:0000313" key="2">
    <source>
        <dbReference type="Proteomes" id="UP001292084"/>
    </source>
</evidence>
<keyword evidence="2" id="KW-1185">Reference proteome</keyword>
<accession>A0ABU5KQ73</accession>
<dbReference type="RefSeq" id="WP_322422199.1">
    <property type="nucleotide sequence ID" value="NZ_JAXQNN010000005.1"/>
</dbReference>